<dbReference type="AlphaFoldDB" id="A0A1F4XJI1"/>
<dbReference type="STRING" id="1817814.A2V81_01680"/>
<dbReference type="Proteomes" id="UP000177614">
    <property type="component" value="Unassembled WGS sequence"/>
</dbReference>
<proteinExistence type="predicted"/>
<gene>
    <name evidence="1" type="ORF">A2V81_01680</name>
</gene>
<comment type="caution">
    <text evidence="1">The sequence shown here is derived from an EMBL/GenBank/DDBJ whole genome shotgun (WGS) entry which is preliminary data.</text>
</comment>
<dbReference type="EMBL" id="MEWR01000018">
    <property type="protein sequence ID" value="OGC81799.1"/>
    <property type="molecule type" value="Genomic_DNA"/>
</dbReference>
<accession>A0A1F4XJI1</accession>
<sequence>MINQQSNMKLVYIPETELGECYYDPISHEGLMVISDKAVRITMSHNFNLREQGSIQEMEVDAAVFRTLLESSTKGGLSLREVRKAFRSVL</sequence>
<reference evidence="1 2" key="1">
    <citation type="journal article" date="2016" name="Nat. Commun.">
        <title>Thousands of microbial genomes shed light on interconnected biogeochemical processes in an aquifer system.</title>
        <authorList>
            <person name="Anantharaman K."/>
            <person name="Brown C.T."/>
            <person name="Hug L.A."/>
            <person name="Sharon I."/>
            <person name="Castelle C.J."/>
            <person name="Probst A.J."/>
            <person name="Thomas B.C."/>
            <person name="Singh A."/>
            <person name="Wilkins M.J."/>
            <person name="Karaoz U."/>
            <person name="Brodie E.L."/>
            <person name="Williams K.H."/>
            <person name="Hubbard S.S."/>
            <person name="Banfield J.F."/>
        </authorList>
    </citation>
    <scope>NUCLEOTIDE SEQUENCE [LARGE SCALE GENOMIC DNA]</scope>
</reference>
<evidence type="ECO:0000313" key="1">
    <source>
        <dbReference type="EMBL" id="OGC81799.1"/>
    </source>
</evidence>
<protein>
    <submittedName>
        <fullName evidence="1">Uncharacterized protein</fullName>
    </submittedName>
</protein>
<name>A0A1F4XJI1_9BACT</name>
<evidence type="ECO:0000313" key="2">
    <source>
        <dbReference type="Proteomes" id="UP000177614"/>
    </source>
</evidence>
<organism evidence="1 2">
    <name type="scientific">Candidatus Abawacabacteria bacterium RBG_16_42_10</name>
    <dbReference type="NCBI Taxonomy" id="1817814"/>
    <lineage>
        <taxon>Bacteria</taxon>
        <taxon>Candidatus Abawacaibacteriota</taxon>
    </lineage>
</organism>